<comment type="similarity">
    <text evidence="3">Belongs to the FAD-binding oxidoreductase/transferase type 4 family.</text>
</comment>
<dbReference type="GO" id="GO:1903457">
    <property type="term" value="P:lactate catabolic process"/>
    <property type="evidence" value="ECO:0007669"/>
    <property type="project" value="TreeGrafter"/>
</dbReference>
<dbReference type="InterPro" id="IPR004113">
    <property type="entry name" value="FAD-bd_oxidored_4_C"/>
</dbReference>
<feature type="domain" description="FAD linked oxidase N-terminal" evidence="10">
    <location>
        <begin position="1"/>
        <end position="56"/>
    </location>
</feature>
<dbReference type="Pfam" id="PF01565">
    <property type="entry name" value="FAD_binding_4"/>
    <property type="match status" value="1"/>
</dbReference>
<dbReference type="GO" id="GO:0005739">
    <property type="term" value="C:mitochondrion"/>
    <property type="evidence" value="ECO:0007669"/>
    <property type="project" value="UniProtKB-SubCell"/>
</dbReference>
<evidence type="ECO:0000256" key="3">
    <source>
        <dbReference type="ARBA" id="ARBA00008000"/>
    </source>
</evidence>
<dbReference type="GO" id="GO:0008720">
    <property type="term" value="F:D-lactate dehydrogenase (NAD+) activity"/>
    <property type="evidence" value="ECO:0007669"/>
    <property type="project" value="TreeGrafter"/>
</dbReference>
<organism evidence="12">
    <name type="scientific">marine metagenome</name>
    <dbReference type="NCBI Taxonomy" id="408172"/>
    <lineage>
        <taxon>unclassified sequences</taxon>
        <taxon>metagenomes</taxon>
        <taxon>ecological metagenomes</taxon>
    </lineage>
</organism>
<dbReference type="Gene3D" id="3.30.70.2740">
    <property type="match status" value="1"/>
</dbReference>
<accession>A0A382QWX9</accession>
<comment type="cofactor">
    <cofactor evidence="1">
        <name>FAD</name>
        <dbReference type="ChEBI" id="CHEBI:57692"/>
    </cofactor>
</comment>
<reference evidence="12" key="1">
    <citation type="submission" date="2018-05" db="EMBL/GenBank/DDBJ databases">
        <authorList>
            <person name="Lanie J.A."/>
            <person name="Ng W.-L."/>
            <person name="Kazmierczak K.M."/>
            <person name="Andrzejewski T.M."/>
            <person name="Davidsen T.M."/>
            <person name="Wayne K.J."/>
            <person name="Tettelin H."/>
            <person name="Glass J.I."/>
            <person name="Rusch D."/>
            <person name="Podicherti R."/>
            <person name="Tsui H.-C.T."/>
            <person name="Winkler M.E."/>
        </authorList>
    </citation>
    <scope>NUCLEOTIDE SEQUENCE</scope>
</reference>
<feature type="domain" description="FAD-binding oxidoreductase/transferase type 4 C-terminal" evidence="11">
    <location>
        <begin position="145"/>
        <end position="327"/>
    </location>
</feature>
<dbReference type="GO" id="GO:0004458">
    <property type="term" value="F:D-lactate dehydrogenase (cytochrome) activity"/>
    <property type="evidence" value="ECO:0007669"/>
    <property type="project" value="UniProtKB-EC"/>
</dbReference>
<feature type="non-terminal residue" evidence="12">
    <location>
        <position position="328"/>
    </location>
</feature>
<evidence type="ECO:0000259" key="10">
    <source>
        <dbReference type="Pfam" id="PF01565"/>
    </source>
</evidence>
<dbReference type="AlphaFoldDB" id="A0A382QWX9"/>
<evidence type="ECO:0000256" key="4">
    <source>
        <dbReference type="ARBA" id="ARBA00022630"/>
    </source>
</evidence>
<keyword evidence="7" id="KW-0560">Oxidoreductase</keyword>
<dbReference type="InterPro" id="IPR036318">
    <property type="entry name" value="FAD-bd_PCMH-like_sf"/>
</dbReference>
<evidence type="ECO:0000256" key="2">
    <source>
        <dbReference type="ARBA" id="ARBA00004173"/>
    </source>
</evidence>
<dbReference type="InterPro" id="IPR016164">
    <property type="entry name" value="FAD-linked_Oxase-like_C"/>
</dbReference>
<dbReference type="SUPFAM" id="SSF56176">
    <property type="entry name" value="FAD-binding/transporter-associated domain-like"/>
    <property type="match status" value="1"/>
</dbReference>
<keyword evidence="5" id="KW-0274">FAD</keyword>
<keyword evidence="8" id="KW-0496">Mitochondrion</keyword>
<feature type="non-terminal residue" evidence="12">
    <location>
        <position position="1"/>
    </location>
</feature>
<dbReference type="PANTHER" id="PTHR11748:SF111">
    <property type="entry name" value="D-LACTATE DEHYDROGENASE, MITOCHONDRIAL-RELATED"/>
    <property type="match status" value="1"/>
</dbReference>
<dbReference type="SUPFAM" id="SSF55103">
    <property type="entry name" value="FAD-linked oxidases, C-terminal domain"/>
    <property type="match status" value="1"/>
</dbReference>
<gene>
    <name evidence="12" type="ORF">METZ01_LOCUS342284</name>
</gene>
<dbReference type="Gene3D" id="3.30.70.2190">
    <property type="match status" value="1"/>
</dbReference>
<dbReference type="InterPro" id="IPR006094">
    <property type="entry name" value="Oxid_FAD_bind_N"/>
</dbReference>
<evidence type="ECO:0000256" key="5">
    <source>
        <dbReference type="ARBA" id="ARBA00022827"/>
    </source>
</evidence>
<dbReference type="EMBL" id="UINC01117182">
    <property type="protein sequence ID" value="SVC89430.1"/>
    <property type="molecule type" value="Genomic_DNA"/>
</dbReference>
<evidence type="ECO:0000259" key="11">
    <source>
        <dbReference type="Pfam" id="PF02913"/>
    </source>
</evidence>
<comment type="subcellular location">
    <subcellularLocation>
        <location evidence="2">Mitochondrion</location>
    </subcellularLocation>
</comment>
<keyword evidence="6" id="KW-0809">Transit peptide</keyword>
<protein>
    <recommendedName>
        <fullName evidence="9">D-lactate dehydrogenase (cytochrome)</fullName>
        <ecNumber evidence="9">1.1.2.4</ecNumber>
    </recommendedName>
</protein>
<name>A0A382QWX9_9ZZZZ</name>
<proteinExistence type="inferred from homology"/>
<keyword evidence="4" id="KW-0285">Flavoprotein</keyword>
<dbReference type="InterPro" id="IPR016169">
    <property type="entry name" value="FAD-bd_PCMH_sub2"/>
</dbReference>
<dbReference type="Gene3D" id="3.30.465.10">
    <property type="match status" value="1"/>
</dbReference>
<evidence type="ECO:0000256" key="1">
    <source>
        <dbReference type="ARBA" id="ARBA00001974"/>
    </source>
</evidence>
<dbReference type="PANTHER" id="PTHR11748">
    <property type="entry name" value="D-LACTATE DEHYDROGENASE"/>
    <property type="match status" value="1"/>
</dbReference>
<evidence type="ECO:0000313" key="12">
    <source>
        <dbReference type="EMBL" id="SVC89430.1"/>
    </source>
</evidence>
<dbReference type="EC" id="1.1.2.4" evidence="9"/>
<evidence type="ECO:0000256" key="6">
    <source>
        <dbReference type="ARBA" id="ARBA00022946"/>
    </source>
</evidence>
<dbReference type="Pfam" id="PF02913">
    <property type="entry name" value="FAD-oxidase_C"/>
    <property type="match status" value="1"/>
</dbReference>
<dbReference type="GO" id="GO:0050660">
    <property type="term" value="F:flavin adenine dinucleotide binding"/>
    <property type="evidence" value="ECO:0007669"/>
    <property type="project" value="InterPro"/>
</dbReference>
<evidence type="ECO:0000256" key="8">
    <source>
        <dbReference type="ARBA" id="ARBA00023128"/>
    </source>
</evidence>
<evidence type="ECO:0000256" key="9">
    <source>
        <dbReference type="ARBA" id="ARBA00038897"/>
    </source>
</evidence>
<evidence type="ECO:0000256" key="7">
    <source>
        <dbReference type="ARBA" id="ARBA00023002"/>
    </source>
</evidence>
<sequence length="328" mass="35658">AHGRKIGPDPASIHSAMIGGIAANNASGMCCGTDQNSYRTLKSMRVVLADGSLLDTGSTESRDAFAKSRPDLLEGVKRLSEQVRGNPELSELIHRKYKIKNTTGYSLNALLDFEDPFEILEHLMIGSEGTLGFIAEITYHTVPEPEFKSTAFLLFPNLVEACATVAELRGKGVQAVELIDRTGLRSVENQSGAPETIRNLGDDACALLVECAAETENERSLKQAAVEKVLADCSLLEPADFRTDPKESEALWKLRKGLFPSVGSVRETGSTVVIEDVAVQIESLAELAGSLQQLFRKHGYEKAVIFGHALEGNLHFVFTPDFNLPEEV</sequence>